<dbReference type="SUPFAM" id="SSF69318">
    <property type="entry name" value="Integrin alpha N-terminal domain"/>
    <property type="match status" value="1"/>
</dbReference>
<dbReference type="InterPro" id="IPR011043">
    <property type="entry name" value="Gal_Oxase/kelch_b-propeller"/>
</dbReference>
<reference evidence="5" key="1">
    <citation type="submission" date="2021-01" db="EMBL/GenBank/DDBJ databases">
        <title>Modified the classification status of verrucomicrobia.</title>
        <authorList>
            <person name="Feng X."/>
        </authorList>
    </citation>
    <scope>NUCLEOTIDE SEQUENCE</scope>
    <source>
        <strain evidence="5">KCTC 12986</strain>
    </source>
</reference>
<dbReference type="EMBL" id="JAENIO010000026">
    <property type="protein sequence ID" value="MBK1834558.1"/>
    <property type="molecule type" value="Genomic_DNA"/>
</dbReference>
<evidence type="ECO:0008006" key="7">
    <source>
        <dbReference type="Google" id="ProtNLM"/>
    </source>
</evidence>
<dbReference type="InterPro" id="IPR013783">
    <property type="entry name" value="Ig-like_fold"/>
</dbReference>
<keyword evidence="3" id="KW-0325">Glycoprotein</keyword>
<organism evidence="5 6">
    <name type="scientific">Roseibacillus ishigakijimensis</name>
    <dbReference type="NCBI Taxonomy" id="454146"/>
    <lineage>
        <taxon>Bacteria</taxon>
        <taxon>Pseudomonadati</taxon>
        <taxon>Verrucomicrobiota</taxon>
        <taxon>Verrucomicrobiia</taxon>
        <taxon>Verrucomicrobiales</taxon>
        <taxon>Verrucomicrobiaceae</taxon>
        <taxon>Roseibacillus</taxon>
    </lineage>
</organism>
<dbReference type="InterPro" id="IPR028994">
    <property type="entry name" value="Integrin_alpha_N"/>
</dbReference>
<evidence type="ECO:0000256" key="3">
    <source>
        <dbReference type="ARBA" id="ARBA00023180"/>
    </source>
</evidence>
<evidence type="ECO:0000313" key="6">
    <source>
        <dbReference type="Proteomes" id="UP000604083"/>
    </source>
</evidence>
<dbReference type="AlphaFoldDB" id="A0A934VI07"/>
<keyword evidence="6" id="KW-1185">Reference proteome</keyword>
<comment type="caution">
    <text evidence="5">The sequence shown here is derived from an EMBL/GenBank/DDBJ whole genome shotgun (WGS) entry which is preliminary data.</text>
</comment>
<dbReference type="SUPFAM" id="SSF50965">
    <property type="entry name" value="Galactose oxidase, central domain"/>
    <property type="match status" value="1"/>
</dbReference>
<dbReference type="Gene3D" id="2.130.10.130">
    <property type="entry name" value="Integrin alpha, N-terminal"/>
    <property type="match status" value="3"/>
</dbReference>
<evidence type="ECO:0000256" key="1">
    <source>
        <dbReference type="ARBA" id="ARBA00022729"/>
    </source>
</evidence>
<dbReference type="SMART" id="SM00191">
    <property type="entry name" value="Int_alpha"/>
    <property type="match status" value="6"/>
</dbReference>
<dbReference type="InterPro" id="IPR013519">
    <property type="entry name" value="Int_alpha_beta-p"/>
</dbReference>
<name>A0A934VI07_9BACT</name>
<sequence length="1256" mass="133983">MKTPRLFLLIATLGVALFLSIPSRPFQPPAPKPAEADLTHSEEVPPLLRSQKSPQATPEAAPTDLFAPSSPSSPDSALLADQSLNEVLQKARLRIREVPDEAEGFRYETWNPGNQLGARFGPGEVALDLAHPLRPGATRQGSLRLQKLAGKHLGSRPDPILREGDQEQVEFHHPDGLVEWYRNRPEGLEQGFTLSHRPQSAGDEVTLEIALEGLHASEGDGNQLLLQNKSTPAFTYSKLLVFDSRGRELPARMTATSAGHIHLAFHDAGASYPVTVDPLITNSRGTVTGQTTRTAANERFGNALALSNDTLVVGAEWRNDNRGAAFVFVRDEAGYWEWQAELSSDDLVPFSAFGHSVAISGDTILVGAYEDSAIRPDATGRAYVFVRNGENWQRQAVLTSPNSEIDGFFGNAVALSGNSAFVGAPGEAVAGVYHFTRSGTTWTMSQRIVPSDSTSGDFGTSLALESSTLVVGDDSSANGSAYVFTRSGSSWNQQAKLVPSDPEPSARFGFSVALSGTTIAVGAPNRSNDSPTPDGAVYLYNKSGASWNQTSKLAPDLPEEVDLQFGESLSLLGDRLAIGDRYGTVWFSQRTAGAWSLPIPLGLEIRPESGLGRSVLLEPDHLLSGAPLEGEGQGLVIQFSFPDGFLNTPNVSAVFNYPTQLGLSVALSGQDALIGAPGDNFARGIGYLFHQATDGSWVESGTLRLPAAAEPIFFGFSVALENGTAVLTSRNLFEPSIIPFLREDGQWQAAESLSAQEWEGGANFGRQLALSGNRFLTTTSDNRALVFARQGQQWHLEATLQPDAASASYEDFTYADSIALEGEIAAIGSPQGGSENKGGVLIFSRASGTWTQQTVLTASDGTRFDGFGAALSLQGNQLLVGAPREESDPTSSSLSEGAAYLFRHDGESWTEERKIVAAPRENRAFFGSAVSLSHQSALIGSFNSDQTSRLHLLNPNDNWQNEGTLFSGTIQSLNFSLQMAHAGNRVLLGEASEFEPEYWAGAVYFFEVLTDGLRQLSLQDASGLGLSPGASYPLLPGTPMGEIRDLTFHITNTGTEALDLYTITLGGPQTSQFALTAPSLAASPDLASGQSLSFQLHMSPVGETSGPREVTLIISSNDSAHPTTAVTLTGLAYSPTADADGDGLADWPEYLARSLGFDWEEAQPSLVADLQELDRSRGLVSAEDLGGLAGDFSLVTVDPASNRATLRLALWESPDLTTFSPLPVSAGEVSTTPSGEVEIEVTLPSGKSFYRAEFTE</sequence>
<feature type="compositionally biased region" description="Basic and acidic residues" evidence="4">
    <location>
        <begin position="34"/>
        <end position="43"/>
    </location>
</feature>
<keyword evidence="1" id="KW-0732">Signal</keyword>
<gene>
    <name evidence="5" type="ORF">JIN78_10845</name>
</gene>
<evidence type="ECO:0000256" key="2">
    <source>
        <dbReference type="ARBA" id="ARBA00022737"/>
    </source>
</evidence>
<protein>
    <recommendedName>
        <fullName evidence="7">FG-GAP repeat-containing protein</fullName>
    </recommendedName>
</protein>
<keyword evidence="2" id="KW-0677">Repeat</keyword>
<dbReference type="RefSeq" id="WP_200391994.1">
    <property type="nucleotide sequence ID" value="NZ_JAENIO010000026.1"/>
</dbReference>
<dbReference type="Gene3D" id="2.60.40.10">
    <property type="entry name" value="Immunoglobulins"/>
    <property type="match status" value="1"/>
</dbReference>
<feature type="compositionally biased region" description="Low complexity" evidence="4">
    <location>
        <begin position="64"/>
        <end position="77"/>
    </location>
</feature>
<dbReference type="PROSITE" id="PS51470">
    <property type="entry name" value="FG_GAP"/>
    <property type="match status" value="1"/>
</dbReference>
<dbReference type="Proteomes" id="UP000604083">
    <property type="component" value="Unassembled WGS sequence"/>
</dbReference>
<dbReference type="Pfam" id="PF14312">
    <property type="entry name" value="FG-GAP_2"/>
    <property type="match status" value="6"/>
</dbReference>
<proteinExistence type="predicted"/>
<evidence type="ECO:0000313" key="5">
    <source>
        <dbReference type="EMBL" id="MBK1834558.1"/>
    </source>
</evidence>
<dbReference type="InterPro" id="IPR013517">
    <property type="entry name" value="FG-GAP"/>
</dbReference>
<dbReference type="PANTHER" id="PTHR36220:SF1">
    <property type="entry name" value="GAMMA TUBULIN COMPLEX COMPONENT C-TERMINAL DOMAIN-CONTAINING PROTEIN"/>
    <property type="match status" value="1"/>
</dbReference>
<evidence type="ECO:0000256" key="4">
    <source>
        <dbReference type="SAM" id="MobiDB-lite"/>
    </source>
</evidence>
<accession>A0A934VI07</accession>
<dbReference type="PANTHER" id="PTHR36220">
    <property type="entry name" value="UNNAMED PRODUCT"/>
    <property type="match status" value="1"/>
</dbReference>
<feature type="region of interest" description="Disordered" evidence="4">
    <location>
        <begin position="28"/>
        <end position="77"/>
    </location>
</feature>